<feature type="transmembrane region" description="Helical" evidence="1">
    <location>
        <begin position="33"/>
        <end position="50"/>
    </location>
</feature>
<keyword evidence="3" id="KW-1185">Reference proteome</keyword>
<evidence type="ECO:0000256" key="1">
    <source>
        <dbReference type="SAM" id="Phobius"/>
    </source>
</evidence>
<organism evidence="2 3">
    <name type="scientific">Aliiruegeria haliotis</name>
    <dbReference type="NCBI Taxonomy" id="1280846"/>
    <lineage>
        <taxon>Bacteria</taxon>
        <taxon>Pseudomonadati</taxon>
        <taxon>Pseudomonadota</taxon>
        <taxon>Alphaproteobacteria</taxon>
        <taxon>Rhodobacterales</taxon>
        <taxon>Roseobacteraceae</taxon>
        <taxon>Aliiruegeria</taxon>
    </lineage>
</organism>
<name>A0A2T0RT14_9RHOB</name>
<reference evidence="2 3" key="1">
    <citation type="submission" date="2018-03" db="EMBL/GenBank/DDBJ databases">
        <title>Genomic Encyclopedia of Archaeal and Bacterial Type Strains, Phase II (KMG-II): from individual species to whole genera.</title>
        <authorList>
            <person name="Goeker M."/>
        </authorList>
    </citation>
    <scope>NUCLEOTIDE SEQUENCE [LARGE SCALE GENOMIC DNA]</scope>
    <source>
        <strain evidence="2 3">DSM 29328</strain>
    </source>
</reference>
<dbReference type="AlphaFoldDB" id="A0A2T0RT14"/>
<evidence type="ECO:0000313" key="2">
    <source>
        <dbReference type="EMBL" id="PRY24282.1"/>
    </source>
</evidence>
<keyword evidence="1" id="KW-1133">Transmembrane helix</keyword>
<dbReference type="Proteomes" id="UP000239480">
    <property type="component" value="Unassembled WGS sequence"/>
</dbReference>
<proteinExistence type="predicted"/>
<gene>
    <name evidence="2" type="ORF">CLV78_103148</name>
</gene>
<sequence>MNEQRPSLPVYITVPISLVVIVLALVGEAPAGVRGALIGAAFAIPIPSLVPRPPKVWIHGALIVISMLAGAIISGFIWGQGWTL</sequence>
<accession>A0A2T0RT14</accession>
<comment type="caution">
    <text evidence="2">The sequence shown here is derived from an EMBL/GenBank/DDBJ whole genome shotgun (WGS) entry which is preliminary data.</text>
</comment>
<evidence type="ECO:0000313" key="3">
    <source>
        <dbReference type="Proteomes" id="UP000239480"/>
    </source>
</evidence>
<keyword evidence="1" id="KW-0812">Transmembrane</keyword>
<dbReference type="EMBL" id="PVTD01000003">
    <property type="protein sequence ID" value="PRY24282.1"/>
    <property type="molecule type" value="Genomic_DNA"/>
</dbReference>
<keyword evidence="1" id="KW-0472">Membrane</keyword>
<feature type="transmembrane region" description="Helical" evidence="1">
    <location>
        <begin position="6"/>
        <end position="26"/>
    </location>
</feature>
<protein>
    <submittedName>
        <fullName evidence="2">Uncharacterized protein</fullName>
    </submittedName>
</protein>
<feature type="transmembrane region" description="Helical" evidence="1">
    <location>
        <begin position="56"/>
        <end position="78"/>
    </location>
</feature>
<dbReference type="RefSeq" id="WP_106204662.1">
    <property type="nucleotide sequence ID" value="NZ_PVTD01000003.1"/>
</dbReference>